<evidence type="ECO:0000259" key="3">
    <source>
        <dbReference type="PROSITE" id="PS50222"/>
    </source>
</evidence>
<organism evidence="4 5">
    <name type="scientific">Pelagomonas calceolata</name>
    <dbReference type="NCBI Taxonomy" id="35677"/>
    <lineage>
        <taxon>Eukaryota</taxon>
        <taxon>Sar</taxon>
        <taxon>Stramenopiles</taxon>
        <taxon>Ochrophyta</taxon>
        <taxon>Pelagophyceae</taxon>
        <taxon>Pelagomonadales</taxon>
        <taxon>Pelagomonadaceae</taxon>
        <taxon>Pelagomonas</taxon>
    </lineage>
</organism>
<feature type="region of interest" description="Disordered" evidence="2">
    <location>
        <begin position="1"/>
        <end position="60"/>
    </location>
</feature>
<feature type="compositionally biased region" description="Basic and acidic residues" evidence="2">
    <location>
        <begin position="225"/>
        <end position="242"/>
    </location>
</feature>
<comment type="caution">
    <text evidence="4">The sequence shown here is derived from an EMBL/GenBank/DDBJ whole genome shotgun (WGS) entry which is preliminary data.</text>
</comment>
<dbReference type="CDD" id="cd00051">
    <property type="entry name" value="EFh"/>
    <property type="match status" value="1"/>
</dbReference>
<dbReference type="InterPro" id="IPR002048">
    <property type="entry name" value="EF_hand_dom"/>
</dbReference>
<proteinExistence type="predicted"/>
<evidence type="ECO:0000256" key="1">
    <source>
        <dbReference type="ARBA" id="ARBA00022837"/>
    </source>
</evidence>
<gene>
    <name evidence="4" type="ORF">PECAL_5P05480</name>
</gene>
<name>A0A8J2SSA9_9STRA</name>
<dbReference type="Gene3D" id="1.10.238.10">
    <property type="entry name" value="EF-hand"/>
    <property type="match status" value="1"/>
</dbReference>
<reference evidence="4" key="1">
    <citation type="submission" date="2021-11" db="EMBL/GenBank/DDBJ databases">
        <authorList>
            <consortium name="Genoscope - CEA"/>
            <person name="William W."/>
        </authorList>
    </citation>
    <scope>NUCLEOTIDE SEQUENCE</scope>
</reference>
<protein>
    <recommendedName>
        <fullName evidence="3">EF-hand domain-containing protein</fullName>
    </recommendedName>
</protein>
<dbReference type="AlphaFoldDB" id="A0A8J2SSA9"/>
<sequence>MPSFELPMRGSRNEPPPKPSLLARARASLSRSKAEPDRPRPRRSILIGGAPKTPSARGLINPNYTRRAVCQCKCLRRLLVGAGLAQPSKEDDAELLSEIDVTTEEGLERFLERFELPDCHNPRDLTGDDRQRLLRLFDFFDLDKERHISKRELRIGLSALGQPPTDSDAKRMIAQLDLSRGRSGDGQVDFEEFCLGLLHRRCDLYLALYEPDKKKCRGTPVTASDLDKIQSKDKGGSAADSRKRLSAVISAYTGRPDSAFV</sequence>
<dbReference type="InterPro" id="IPR018247">
    <property type="entry name" value="EF_Hand_1_Ca_BS"/>
</dbReference>
<evidence type="ECO:0000313" key="4">
    <source>
        <dbReference type="EMBL" id="CAH0375995.1"/>
    </source>
</evidence>
<dbReference type="EMBL" id="CAKKNE010000005">
    <property type="protein sequence ID" value="CAH0375995.1"/>
    <property type="molecule type" value="Genomic_DNA"/>
</dbReference>
<dbReference type="GO" id="GO:0005509">
    <property type="term" value="F:calcium ion binding"/>
    <property type="evidence" value="ECO:0007669"/>
    <property type="project" value="InterPro"/>
</dbReference>
<dbReference type="InterPro" id="IPR011992">
    <property type="entry name" value="EF-hand-dom_pair"/>
</dbReference>
<evidence type="ECO:0000313" key="5">
    <source>
        <dbReference type="Proteomes" id="UP000789595"/>
    </source>
</evidence>
<keyword evidence="1" id="KW-0106">Calcium</keyword>
<dbReference type="PROSITE" id="PS50222">
    <property type="entry name" value="EF_HAND_2"/>
    <property type="match status" value="1"/>
</dbReference>
<dbReference type="Pfam" id="PF13499">
    <property type="entry name" value="EF-hand_7"/>
    <property type="match status" value="1"/>
</dbReference>
<keyword evidence="5" id="KW-1185">Reference proteome</keyword>
<dbReference type="SUPFAM" id="SSF47473">
    <property type="entry name" value="EF-hand"/>
    <property type="match status" value="1"/>
</dbReference>
<dbReference type="OrthoDB" id="26525at2759"/>
<dbReference type="Proteomes" id="UP000789595">
    <property type="component" value="Unassembled WGS sequence"/>
</dbReference>
<feature type="domain" description="EF-hand" evidence="3">
    <location>
        <begin position="128"/>
        <end position="163"/>
    </location>
</feature>
<accession>A0A8J2SSA9</accession>
<feature type="compositionally biased region" description="Low complexity" evidence="2">
    <location>
        <begin position="20"/>
        <end position="31"/>
    </location>
</feature>
<evidence type="ECO:0000256" key="2">
    <source>
        <dbReference type="SAM" id="MobiDB-lite"/>
    </source>
</evidence>
<dbReference type="PROSITE" id="PS00018">
    <property type="entry name" value="EF_HAND_1"/>
    <property type="match status" value="1"/>
</dbReference>
<feature type="region of interest" description="Disordered" evidence="2">
    <location>
        <begin position="217"/>
        <end position="242"/>
    </location>
</feature>